<keyword evidence="9" id="KW-0539">Nucleus</keyword>
<dbReference type="Pfam" id="PF00096">
    <property type="entry name" value="zf-C2H2"/>
    <property type="match status" value="2"/>
</dbReference>
<dbReference type="PROSITE" id="PS50157">
    <property type="entry name" value="ZINC_FINGER_C2H2_2"/>
    <property type="match status" value="2"/>
</dbReference>
<evidence type="ECO:0000256" key="5">
    <source>
        <dbReference type="ARBA" id="ARBA00022771"/>
    </source>
</evidence>
<dbReference type="GO" id="GO:0000978">
    <property type="term" value="F:RNA polymerase II cis-regulatory region sequence-specific DNA binding"/>
    <property type="evidence" value="ECO:0007669"/>
    <property type="project" value="TreeGrafter"/>
</dbReference>
<evidence type="ECO:0000256" key="7">
    <source>
        <dbReference type="ARBA" id="ARBA00023015"/>
    </source>
</evidence>
<feature type="compositionally biased region" description="Polar residues" evidence="11">
    <location>
        <begin position="49"/>
        <end position="60"/>
    </location>
</feature>
<feature type="compositionally biased region" description="Polar residues" evidence="11">
    <location>
        <begin position="898"/>
        <end position="927"/>
    </location>
</feature>
<dbReference type="OrthoDB" id="10042249at2759"/>
<evidence type="ECO:0000256" key="9">
    <source>
        <dbReference type="ARBA" id="ARBA00023242"/>
    </source>
</evidence>
<feature type="compositionally biased region" description="Basic and acidic residues" evidence="11">
    <location>
        <begin position="838"/>
        <end position="863"/>
    </location>
</feature>
<dbReference type="EMBL" id="JAERUA010000009">
    <property type="protein sequence ID" value="KAI1895755.1"/>
    <property type="molecule type" value="Genomic_DNA"/>
</dbReference>
<keyword evidence="4" id="KW-0677">Repeat</keyword>
<evidence type="ECO:0000259" key="12">
    <source>
        <dbReference type="PROSITE" id="PS50157"/>
    </source>
</evidence>
<evidence type="ECO:0000313" key="14">
    <source>
        <dbReference type="Proteomes" id="UP000829720"/>
    </source>
</evidence>
<keyword evidence="2" id="KW-0597">Phosphoprotein</keyword>
<comment type="subcellular location">
    <subcellularLocation>
        <location evidence="1">Nucleus</location>
    </subcellularLocation>
</comment>
<dbReference type="AlphaFoldDB" id="A0A8T3DND8"/>
<keyword evidence="6" id="KW-0862">Zinc</keyword>
<feature type="region of interest" description="Disordered" evidence="11">
    <location>
        <begin position="776"/>
        <end position="928"/>
    </location>
</feature>
<evidence type="ECO:0000313" key="13">
    <source>
        <dbReference type="EMBL" id="KAI1895755.1"/>
    </source>
</evidence>
<dbReference type="SMART" id="SM00355">
    <property type="entry name" value="ZnF_C2H2"/>
    <property type="match status" value="2"/>
</dbReference>
<feature type="domain" description="C2H2-type" evidence="12">
    <location>
        <begin position="180"/>
        <end position="207"/>
    </location>
</feature>
<sequence>MEPLESAAGQKCAKEVTEKNLIQKRWVSTSTKRSTFANLQGERHLQRKGAQSSDSGMTGTPPSPAVSHSSHESEFPQPYSGSFSEQLPHSNPQPPTRETFPVGTKPQLQPGMDTQGWAFSGQPQSHALEDFFPRRSRGRGGVIPRRKSPGFPFSKYPQSGREQLEDTHKKEQRPKKPGKYICHYCGRACAKPSVLKKHIRSHTGERPYPCVPCGFSFKTKSNLYKHRKSHAHAIKAGLVPFSELASMRTDADQASPLGEGEVHSDGEQSTDTDEDTSETAVLFSKSSPLSSKASRSTPEKDISEAAELGEERVGGSAKVPLLIVPKQGTLVATLQCPKLVETETSPVGPREGALEECHTVKQRLALRLHEKKGQDSESSYNLLSPHSKGSTDSGYFSRSESAEQQVSPPITNAKSYEEIMFGKYYRPSPRPRQPITVGAVTAAHKDINVADLTINPSVMQKLGMSDISEDLVSHIYTKDENMIESVNLHRNIFVRGNIMGSQRAEGFDQKYSPNPCQSNTILLETPTDTGSLIRSNSMPTSSVVNLDVPPGLRGSHSFDERMTTDDVFYPGAGGLRRLTRQAAFELSAHEGHAESDNHGAISKTTVLTSGGANVGELSPHELKGYGSYGTKAGMESYHEIQLQLMHQRQAMETATRKRRKEKSVGDEDDSPSHCSSDHSGSIDILGSPEDYDSKLMNQDALRATPTGKGQLHSVYSQLDSIDIGARMSLEDRIFVQDSDRKAAGNVISVIQHTNSLSRPSSFEKSDSVDHLCYQQVKPSSSYSEHSDSETTEEVQSMGSISRSESMEQQQSESDTAAPQRQMPHRLVRQPNIQVPEIRVTEEPDKPEKVAEVHVKEPEKHVEEFQWPQRSETLSQLPAEKLPPKKKRLRLAEIEHSSGESSFESTCTSLSRSPSQESNLSHTSSISMSFDREESIKLATPMKPKTLASSLSF</sequence>
<feature type="compositionally biased region" description="Low complexity" evidence="11">
    <location>
        <begin position="799"/>
        <end position="813"/>
    </location>
</feature>
<keyword evidence="3" id="KW-0479">Metal-binding</keyword>
<feature type="compositionally biased region" description="Polar residues" evidence="11">
    <location>
        <begin position="79"/>
        <end position="90"/>
    </location>
</feature>
<dbReference type="PROSITE" id="PS00028">
    <property type="entry name" value="ZINC_FINGER_C2H2_1"/>
    <property type="match status" value="1"/>
</dbReference>
<feature type="domain" description="C2H2-type" evidence="12">
    <location>
        <begin position="208"/>
        <end position="231"/>
    </location>
</feature>
<accession>A0A8T3DND8</accession>
<keyword evidence="5 10" id="KW-0863">Zinc-finger</keyword>
<evidence type="ECO:0000256" key="10">
    <source>
        <dbReference type="PROSITE-ProRule" id="PRU00042"/>
    </source>
</evidence>
<dbReference type="GO" id="GO:0005634">
    <property type="term" value="C:nucleus"/>
    <property type="evidence" value="ECO:0007669"/>
    <property type="project" value="UniProtKB-SubCell"/>
</dbReference>
<dbReference type="PANTHER" id="PTHR45944:SF1">
    <property type="entry name" value="TRANSCRIPTION FACTOR HIVEP2"/>
    <property type="match status" value="1"/>
</dbReference>
<evidence type="ECO:0000256" key="11">
    <source>
        <dbReference type="SAM" id="MobiDB-lite"/>
    </source>
</evidence>
<dbReference type="FunFam" id="3.30.160.60:FF:000594">
    <property type="entry name" value="Transcription factor HIVEP2"/>
    <property type="match status" value="1"/>
</dbReference>
<dbReference type="InterPro" id="IPR051969">
    <property type="entry name" value="Zinc-finger_DNA-bd_regulators"/>
</dbReference>
<feature type="compositionally biased region" description="Acidic residues" evidence="11">
    <location>
        <begin position="268"/>
        <end position="277"/>
    </location>
</feature>
<feature type="compositionally biased region" description="Basic residues" evidence="11">
    <location>
        <begin position="134"/>
        <end position="148"/>
    </location>
</feature>
<evidence type="ECO:0000256" key="2">
    <source>
        <dbReference type="ARBA" id="ARBA00022553"/>
    </source>
</evidence>
<evidence type="ECO:0000256" key="8">
    <source>
        <dbReference type="ARBA" id="ARBA00023163"/>
    </source>
</evidence>
<evidence type="ECO:0000256" key="1">
    <source>
        <dbReference type="ARBA" id="ARBA00004123"/>
    </source>
</evidence>
<evidence type="ECO:0000256" key="3">
    <source>
        <dbReference type="ARBA" id="ARBA00022723"/>
    </source>
</evidence>
<dbReference type="GO" id="GO:0000981">
    <property type="term" value="F:DNA-binding transcription factor activity, RNA polymerase II-specific"/>
    <property type="evidence" value="ECO:0007669"/>
    <property type="project" value="TreeGrafter"/>
</dbReference>
<comment type="caution">
    <text evidence="13">The sequence shown here is derived from an EMBL/GenBank/DDBJ whole genome shotgun (WGS) entry which is preliminary data.</text>
</comment>
<keyword evidence="7" id="KW-0805">Transcription regulation</keyword>
<dbReference type="InterPro" id="IPR036236">
    <property type="entry name" value="Znf_C2H2_sf"/>
</dbReference>
<feature type="region of interest" description="Disordered" evidence="11">
    <location>
        <begin position="27"/>
        <end position="176"/>
    </location>
</feature>
<feature type="compositionally biased region" description="Low complexity" evidence="11">
    <location>
        <begin position="284"/>
        <end position="296"/>
    </location>
</feature>
<feature type="region of interest" description="Disordered" evidence="11">
    <location>
        <begin position="370"/>
        <end position="411"/>
    </location>
</feature>
<dbReference type="InterPro" id="IPR013087">
    <property type="entry name" value="Znf_C2H2_type"/>
</dbReference>
<feature type="region of interest" description="Disordered" evidence="11">
    <location>
        <begin position="249"/>
        <end position="302"/>
    </location>
</feature>
<feature type="compositionally biased region" description="Polar residues" evidence="11">
    <location>
        <begin position="376"/>
        <end position="411"/>
    </location>
</feature>
<name>A0A8T3DND8_9TELE</name>
<feature type="compositionally biased region" description="Low complexity" evidence="11">
    <location>
        <begin position="672"/>
        <end position="683"/>
    </location>
</feature>
<feature type="compositionally biased region" description="Polar residues" evidence="11">
    <location>
        <begin position="27"/>
        <end position="38"/>
    </location>
</feature>
<keyword evidence="8" id="KW-0804">Transcription</keyword>
<evidence type="ECO:0000256" key="6">
    <source>
        <dbReference type="ARBA" id="ARBA00022833"/>
    </source>
</evidence>
<feature type="region of interest" description="Disordered" evidence="11">
    <location>
        <begin position="647"/>
        <end position="691"/>
    </location>
</feature>
<dbReference type="PANTHER" id="PTHR45944">
    <property type="entry name" value="SCHNURRI, ISOFORM F"/>
    <property type="match status" value="1"/>
</dbReference>
<dbReference type="GO" id="GO:0008270">
    <property type="term" value="F:zinc ion binding"/>
    <property type="evidence" value="ECO:0007669"/>
    <property type="project" value="UniProtKB-KW"/>
</dbReference>
<gene>
    <name evidence="13" type="ORF">AGOR_G00109970</name>
</gene>
<dbReference type="FunFam" id="3.30.160.60:FF:000033">
    <property type="entry name" value="Immunodeficiency virus type I enhancer binding protein 1"/>
    <property type="match status" value="1"/>
</dbReference>
<dbReference type="Proteomes" id="UP000829720">
    <property type="component" value="Unassembled WGS sequence"/>
</dbReference>
<protein>
    <recommendedName>
        <fullName evidence="12">C2H2-type domain-containing protein</fullName>
    </recommendedName>
</protein>
<evidence type="ECO:0000256" key="4">
    <source>
        <dbReference type="ARBA" id="ARBA00022737"/>
    </source>
</evidence>
<reference evidence="13" key="1">
    <citation type="submission" date="2021-01" db="EMBL/GenBank/DDBJ databases">
        <authorList>
            <person name="Zahm M."/>
            <person name="Roques C."/>
            <person name="Cabau C."/>
            <person name="Klopp C."/>
            <person name="Donnadieu C."/>
            <person name="Jouanno E."/>
            <person name="Lampietro C."/>
            <person name="Louis A."/>
            <person name="Herpin A."/>
            <person name="Echchiki A."/>
            <person name="Berthelot C."/>
            <person name="Parey E."/>
            <person name="Roest-Crollius H."/>
            <person name="Braasch I."/>
            <person name="Postlethwait J."/>
            <person name="Bobe J."/>
            <person name="Montfort J."/>
            <person name="Bouchez O."/>
            <person name="Begum T."/>
            <person name="Mejri S."/>
            <person name="Adams A."/>
            <person name="Chen W.-J."/>
            <person name="Guiguen Y."/>
        </authorList>
    </citation>
    <scope>NUCLEOTIDE SEQUENCE</scope>
    <source>
        <tissue evidence="13">Blood</tissue>
    </source>
</reference>
<organism evidence="13 14">
    <name type="scientific">Albula goreensis</name>
    <dbReference type="NCBI Taxonomy" id="1534307"/>
    <lineage>
        <taxon>Eukaryota</taxon>
        <taxon>Metazoa</taxon>
        <taxon>Chordata</taxon>
        <taxon>Craniata</taxon>
        <taxon>Vertebrata</taxon>
        <taxon>Euteleostomi</taxon>
        <taxon>Actinopterygii</taxon>
        <taxon>Neopterygii</taxon>
        <taxon>Teleostei</taxon>
        <taxon>Albuliformes</taxon>
        <taxon>Albulidae</taxon>
        <taxon>Albula</taxon>
    </lineage>
</organism>
<dbReference type="Gene3D" id="3.30.160.60">
    <property type="entry name" value="Classic Zinc Finger"/>
    <property type="match status" value="2"/>
</dbReference>
<keyword evidence="14" id="KW-1185">Reference proteome</keyword>
<proteinExistence type="predicted"/>
<dbReference type="SUPFAM" id="SSF57667">
    <property type="entry name" value="beta-beta-alpha zinc fingers"/>
    <property type="match status" value="1"/>
</dbReference>